<dbReference type="GO" id="GO:0015344">
    <property type="term" value="F:siderophore uptake transmembrane transporter activity"/>
    <property type="evidence" value="ECO:0007669"/>
    <property type="project" value="TreeGrafter"/>
</dbReference>
<evidence type="ECO:0000256" key="5">
    <source>
        <dbReference type="ARBA" id="ARBA00023136"/>
    </source>
</evidence>
<evidence type="ECO:0000259" key="8">
    <source>
        <dbReference type="Pfam" id="PF25183"/>
    </source>
</evidence>
<keyword evidence="7" id="KW-0732">Signal</keyword>
<evidence type="ECO:0000256" key="4">
    <source>
        <dbReference type="ARBA" id="ARBA00022692"/>
    </source>
</evidence>
<evidence type="ECO:0000256" key="1">
    <source>
        <dbReference type="ARBA" id="ARBA00004571"/>
    </source>
</evidence>
<dbReference type="Pfam" id="PF25183">
    <property type="entry name" value="OMP_b-brl_4"/>
    <property type="match status" value="1"/>
</dbReference>
<gene>
    <name evidence="9" type="ORF">BGO89_12060</name>
</gene>
<dbReference type="GO" id="GO:0009279">
    <property type="term" value="C:cell outer membrane"/>
    <property type="evidence" value="ECO:0007669"/>
    <property type="project" value="UniProtKB-SubCell"/>
</dbReference>
<dbReference type="Gene3D" id="2.170.130.10">
    <property type="entry name" value="TonB-dependent receptor, plug domain"/>
    <property type="match status" value="1"/>
</dbReference>
<organism evidence="9 10">
    <name type="scientific">Candidatus Kapaibacterium thiocyanatum</name>
    <dbReference type="NCBI Taxonomy" id="1895771"/>
    <lineage>
        <taxon>Bacteria</taxon>
        <taxon>Pseudomonadati</taxon>
        <taxon>Candidatus Kapaibacteriota</taxon>
        <taxon>Candidatus Kapaibacteriia</taxon>
        <taxon>Candidatus Kapaibacteriales</taxon>
        <taxon>Candidatus Kapaibacteriaceae</taxon>
        <taxon>Candidatus Kapaibacterium</taxon>
    </lineage>
</organism>
<dbReference type="InterPro" id="IPR036942">
    <property type="entry name" value="Beta-barrel_TonB_sf"/>
</dbReference>
<dbReference type="GO" id="GO:0030246">
    <property type="term" value="F:carbohydrate binding"/>
    <property type="evidence" value="ECO:0007669"/>
    <property type="project" value="InterPro"/>
</dbReference>
<comment type="caution">
    <text evidence="9">The sequence shown here is derived from an EMBL/GenBank/DDBJ whole genome shotgun (WGS) entry which is preliminary data.</text>
</comment>
<feature type="signal peptide" evidence="7">
    <location>
        <begin position="1"/>
        <end position="19"/>
    </location>
</feature>
<keyword evidence="5" id="KW-0472">Membrane</keyword>
<dbReference type="Proteomes" id="UP000184233">
    <property type="component" value="Unassembled WGS sequence"/>
</dbReference>
<dbReference type="AlphaFoldDB" id="A0A1M3KXS8"/>
<keyword evidence="2" id="KW-0813">Transport</keyword>
<dbReference type="SUPFAM" id="SSF56935">
    <property type="entry name" value="Porins"/>
    <property type="match status" value="1"/>
</dbReference>
<dbReference type="InterPro" id="IPR037066">
    <property type="entry name" value="Plug_dom_sf"/>
</dbReference>
<keyword evidence="3" id="KW-1134">Transmembrane beta strand</keyword>
<keyword evidence="6" id="KW-0998">Cell outer membrane</keyword>
<dbReference type="InterPro" id="IPR013784">
    <property type="entry name" value="Carb-bd-like_fold"/>
</dbReference>
<accession>A0A1M3KXS8</accession>
<dbReference type="Gene3D" id="2.60.40.1120">
    <property type="entry name" value="Carboxypeptidase-like, regulatory domain"/>
    <property type="match status" value="1"/>
</dbReference>
<dbReference type="EMBL" id="MKVH01000024">
    <property type="protein sequence ID" value="OJX57222.1"/>
    <property type="molecule type" value="Genomic_DNA"/>
</dbReference>
<evidence type="ECO:0000313" key="9">
    <source>
        <dbReference type="EMBL" id="OJX57222.1"/>
    </source>
</evidence>
<dbReference type="PANTHER" id="PTHR30069">
    <property type="entry name" value="TONB-DEPENDENT OUTER MEMBRANE RECEPTOR"/>
    <property type="match status" value="1"/>
</dbReference>
<sequence>MVRRYVVLVPLLFLVTTFAGLSQGVTTGSLAGTVSVRAGTKPGALPGATVKAIHEPTGSVYGAISRENGRYTIKGMRPGGPYTIRATFVGYEARVVSGVTIVVGETFDLDLALDELGTKTKEVVVTARGDALFDASKTGSSSIITGETIRNAPTINRSITDMARINPYASQAQSAGGSFDATAGISIAGQNTRFNNFQIDGASANDAFGIGGAGTAGSVANNNFVTLEAIDELKVAVSPYDVRQSGFTGGLINAVTRGGTNTMKGSIFFYGRNEALVGLSPDVNRRPFDNFYDAQMGGRLGGPIVRDKLFFHVSAETRQRSTPVEVGINDPNALNNFAVNPQVIDEVARIARDVYGFDPGATTNPYSIPNRSYNILTRLDWNISDQHKLQFRHNLLYGTQTRNLQRTSTVFGLTSQANDFTTWSNQFVTQLNSVLGDGVSNEFRATLTTTNEQRVLSTNPFPEIRVYVGSREYVTFGPERNSQANALDQTQLTLTDDVSFFLGAHTLTLGTHNEISWFNNLFIPDAYGSYQFENVQTFRDSTPNYYRLSYANTAVTGSTLLPRQPWSMMQAGLYLMDEWQVTPTLRVTGGLRVDVPVFFTNPLENPTFARQFPGLSTSQIPSTALLYSPRAGFNWDVSGDKTFQIRGGSGLFTGRAPAVWIGNQYTNTGMDLYRVEIGRSGAGQSPIIDPVTGQPARIDVSAPPPRPGDPTFPGTATSQRSAINITDKNFRFPQIWRSTLGFDYRLLPGITLTVEGMYGRNINSIDYANLNLRPSGRGVSPLDGRPMYADASRTDSLVSPDFTQVLLLRSRSEGYSYSTSAQLNVDARNTIVPGLGILLAYTHMAAYDLNASTDATASSQWGNTDAVDPNNATLGRSNYDVPHRILANVSYTIPWTSDVSTTIGIVYSGNSGRPYSLSYIQDYNGDNALGGNDLIYVPKREDYGTKVVVTQPTGTDLRTPEQVWEQIMSFVESNPVLKEYQGRILPRNALREPWLNQLDLRLTQKLPAFGTNSVEFTLDVQNLLNLIDSESGLQRYVNFQSYNIFGLTTTNGTPFDNQGRLRMTYSQPVTNGRPGIYNTDNYGSRWRMQLGVRYNF</sequence>
<dbReference type="InterPro" id="IPR039426">
    <property type="entry name" value="TonB-dep_rcpt-like"/>
</dbReference>
<dbReference type="GO" id="GO:0044718">
    <property type="term" value="P:siderophore transmembrane transport"/>
    <property type="evidence" value="ECO:0007669"/>
    <property type="project" value="TreeGrafter"/>
</dbReference>
<dbReference type="PANTHER" id="PTHR30069:SF46">
    <property type="entry name" value="OAR PROTEIN"/>
    <property type="match status" value="1"/>
</dbReference>
<dbReference type="STRING" id="1895771.BGO89_12060"/>
<proteinExistence type="predicted"/>
<dbReference type="InterPro" id="IPR057601">
    <property type="entry name" value="Oar-like_b-barrel"/>
</dbReference>
<keyword evidence="4" id="KW-0812">Transmembrane</keyword>
<protein>
    <recommendedName>
        <fullName evidence="8">TonB-dependent transporter Oar-like beta-barrel domain-containing protein</fullName>
    </recommendedName>
</protein>
<reference evidence="9 10" key="1">
    <citation type="submission" date="2016-09" db="EMBL/GenBank/DDBJ databases">
        <title>Genome-resolved meta-omics ties microbial dynamics to process performance in biotechnology for thiocyanate degradation.</title>
        <authorList>
            <person name="Kantor R.S."/>
            <person name="Huddy R.J."/>
            <person name="Iyer R."/>
            <person name="Thomas B.C."/>
            <person name="Brown C.T."/>
            <person name="Anantharaman K."/>
            <person name="Tringe S."/>
            <person name="Hettich R.L."/>
            <person name="Harrison S.T."/>
            <person name="Banfield J.F."/>
        </authorList>
    </citation>
    <scope>NUCLEOTIDE SEQUENCE [LARGE SCALE GENOMIC DNA]</scope>
    <source>
        <strain evidence="9">59-99</strain>
    </source>
</reference>
<evidence type="ECO:0000256" key="3">
    <source>
        <dbReference type="ARBA" id="ARBA00022452"/>
    </source>
</evidence>
<dbReference type="Pfam" id="PF13620">
    <property type="entry name" value="CarboxypepD_reg"/>
    <property type="match status" value="1"/>
</dbReference>
<feature type="domain" description="TonB-dependent transporter Oar-like beta-barrel" evidence="8">
    <location>
        <begin position="255"/>
        <end position="1027"/>
    </location>
</feature>
<evidence type="ECO:0000256" key="6">
    <source>
        <dbReference type="ARBA" id="ARBA00023237"/>
    </source>
</evidence>
<name>A0A1M3KXS8_9BACT</name>
<dbReference type="SUPFAM" id="SSF49452">
    <property type="entry name" value="Starch-binding domain-like"/>
    <property type="match status" value="1"/>
</dbReference>
<comment type="subcellular location">
    <subcellularLocation>
        <location evidence="1">Cell outer membrane</location>
        <topology evidence="1">Multi-pass membrane protein</topology>
    </subcellularLocation>
</comment>
<evidence type="ECO:0000313" key="10">
    <source>
        <dbReference type="Proteomes" id="UP000184233"/>
    </source>
</evidence>
<dbReference type="Gene3D" id="2.40.170.20">
    <property type="entry name" value="TonB-dependent receptor, beta-barrel domain"/>
    <property type="match status" value="1"/>
</dbReference>
<feature type="chain" id="PRO_5012363781" description="TonB-dependent transporter Oar-like beta-barrel domain-containing protein" evidence="7">
    <location>
        <begin position="20"/>
        <end position="1096"/>
    </location>
</feature>
<evidence type="ECO:0000256" key="2">
    <source>
        <dbReference type="ARBA" id="ARBA00022448"/>
    </source>
</evidence>
<evidence type="ECO:0000256" key="7">
    <source>
        <dbReference type="SAM" id="SignalP"/>
    </source>
</evidence>